<keyword evidence="2 3" id="KW-0378">Hydrolase</keyword>
<protein>
    <submittedName>
        <fullName evidence="6">L-amino acid amidase</fullName>
        <ecNumber evidence="6">3.5.1.101</ecNumber>
    </submittedName>
</protein>
<dbReference type="GO" id="GO:0006508">
    <property type="term" value="P:proteolysis"/>
    <property type="evidence" value="ECO:0007669"/>
    <property type="project" value="InterPro"/>
</dbReference>
<evidence type="ECO:0000313" key="6">
    <source>
        <dbReference type="EMBL" id="SMS12195.1"/>
    </source>
</evidence>
<evidence type="ECO:0000256" key="3">
    <source>
        <dbReference type="PIRNR" id="PIRNR005539"/>
    </source>
</evidence>
<evidence type="ECO:0000256" key="2">
    <source>
        <dbReference type="ARBA" id="ARBA00022801"/>
    </source>
</evidence>
<comment type="similarity">
    <text evidence="1">Belongs to the peptidase S33 family.</text>
</comment>
<feature type="domain" description="AB hydrolase-1" evidence="5">
    <location>
        <begin position="32"/>
        <end position="283"/>
    </location>
</feature>
<dbReference type="NCBIfam" id="TIGR01250">
    <property type="entry name" value="pro_imino_pep_2"/>
    <property type="match status" value="1"/>
</dbReference>
<evidence type="ECO:0000256" key="4">
    <source>
        <dbReference type="PIRSR" id="PIRSR005539-1"/>
    </source>
</evidence>
<dbReference type="KEGG" id="pvd:CFBP1590__4609"/>
<organism evidence="6 7">
    <name type="scientific">Pseudomonas viridiflava</name>
    <name type="common">Phytomonas viridiflava</name>
    <dbReference type="NCBI Taxonomy" id="33069"/>
    <lineage>
        <taxon>Bacteria</taxon>
        <taxon>Pseudomonadati</taxon>
        <taxon>Pseudomonadota</taxon>
        <taxon>Gammaproteobacteria</taxon>
        <taxon>Pseudomonadales</taxon>
        <taxon>Pseudomonadaceae</taxon>
        <taxon>Pseudomonas</taxon>
    </lineage>
</organism>
<dbReference type="SUPFAM" id="SSF53474">
    <property type="entry name" value="alpha/beta-Hydrolases"/>
    <property type="match status" value="1"/>
</dbReference>
<dbReference type="InterPro" id="IPR002410">
    <property type="entry name" value="Peptidase_S33"/>
</dbReference>
<feature type="active site" description="Proton donor" evidence="4">
    <location>
        <position position="277"/>
    </location>
</feature>
<gene>
    <name evidence="6" type="primary">laaA</name>
    <name evidence="6" type="ORF">CFBP1590__4609</name>
</gene>
<dbReference type="PIRSF" id="PIRSF005539">
    <property type="entry name" value="Pept_S33_TRI_F1"/>
    <property type="match status" value="1"/>
</dbReference>
<dbReference type="InterPro" id="IPR005945">
    <property type="entry name" value="Pro_imino_pep"/>
</dbReference>
<dbReference type="GeneID" id="47766265"/>
<dbReference type="InterPro" id="IPR050228">
    <property type="entry name" value="Carboxylesterase_BioH"/>
</dbReference>
<dbReference type="InterPro" id="IPR029058">
    <property type="entry name" value="AB_hydrolase_fold"/>
</dbReference>
<evidence type="ECO:0000259" key="5">
    <source>
        <dbReference type="Pfam" id="PF00561"/>
    </source>
</evidence>
<dbReference type="GO" id="GO:0008233">
    <property type="term" value="F:peptidase activity"/>
    <property type="evidence" value="ECO:0007669"/>
    <property type="project" value="InterPro"/>
</dbReference>
<evidence type="ECO:0000313" key="7">
    <source>
        <dbReference type="Proteomes" id="UP000196842"/>
    </source>
</evidence>
<dbReference type="PRINTS" id="PR00793">
    <property type="entry name" value="PROAMNOPTASE"/>
</dbReference>
<sequence>MSEIMIQEGYAPFGQYQTWYRITGDLRGPHTPLVILHGGPGCTHDYVDAFKDIASTGRAVVHYDQLGNGKSTHLQDKKADFWTVELFLAELDNLLMHLDIANNYALLGQSWGGMLASEHAVLRPSGLKALVIANSPADMHTWVSEANRLRRELPEAVQKTLLRHEQAGTLQDEEYKEASRLFYNRHVCRVKPWPEEVQRTFDQIDEDPTVYHAMNGPTEFHVIGTMKDWTIIDRLHLVQVPTLLISGRYDEATPRVVKPYEDNVPGIKAVVFKESSHMPHVEERTACMGVVAKFLDGAGASAKARCNATASGRK</sequence>
<name>A0A1Y6JQH0_PSEVI</name>
<dbReference type="PANTHER" id="PTHR43194">
    <property type="entry name" value="HYDROLASE ALPHA/BETA FOLD FAMILY"/>
    <property type="match status" value="1"/>
</dbReference>
<dbReference type="EC" id="3.5.1.101" evidence="6"/>
<reference evidence="6 7" key="1">
    <citation type="submission" date="2017-05" db="EMBL/GenBank/DDBJ databases">
        <authorList>
            <person name="Song R."/>
            <person name="Chenine A.L."/>
            <person name="Ruprecht R.M."/>
        </authorList>
    </citation>
    <scope>NUCLEOTIDE SEQUENCE [LARGE SCALE GENOMIC DNA]</scope>
    <source>
        <strain evidence="6 7">CFBP 1590</strain>
    </source>
</reference>
<feature type="active site" description="Nucleophile" evidence="4">
    <location>
        <position position="110"/>
    </location>
</feature>
<dbReference type="PANTHER" id="PTHR43194:SF2">
    <property type="entry name" value="PEROXISOMAL MEMBRANE PROTEIN LPX1"/>
    <property type="match status" value="1"/>
</dbReference>
<proteinExistence type="inferred from homology"/>
<dbReference type="RefSeq" id="WP_088236001.1">
    <property type="nucleotide sequence ID" value="NZ_CP077719.1"/>
</dbReference>
<dbReference type="Pfam" id="PF00561">
    <property type="entry name" value="Abhydrolase_1"/>
    <property type="match status" value="1"/>
</dbReference>
<evidence type="ECO:0000256" key="1">
    <source>
        <dbReference type="ARBA" id="ARBA00010088"/>
    </source>
</evidence>
<accession>A0A1Y6JQH0</accession>
<dbReference type="Proteomes" id="UP000196842">
    <property type="component" value="Chromosome I"/>
</dbReference>
<dbReference type="Gene3D" id="3.40.50.1820">
    <property type="entry name" value="alpha/beta hydrolase"/>
    <property type="match status" value="1"/>
</dbReference>
<dbReference type="EMBL" id="LT855380">
    <property type="protein sequence ID" value="SMS12195.1"/>
    <property type="molecule type" value="Genomic_DNA"/>
</dbReference>
<feature type="active site" evidence="4">
    <location>
        <position position="250"/>
    </location>
</feature>
<dbReference type="AlphaFoldDB" id="A0A1Y6JQH0"/>
<dbReference type="InterPro" id="IPR000073">
    <property type="entry name" value="AB_hydrolase_1"/>
</dbReference>